<evidence type="ECO:0000256" key="2">
    <source>
        <dbReference type="SAM" id="Phobius"/>
    </source>
</evidence>
<keyword evidence="2" id="KW-0812">Transmembrane</keyword>
<feature type="region of interest" description="Disordered" evidence="1">
    <location>
        <begin position="229"/>
        <end position="273"/>
    </location>
</feature>
<keyword evidence="2" id="KW-0472">Membrane</keyword>
<feature type="compositionally biased region" description="Basic and acidic residues" evidence="1">
    <location>
        <begin position="89"/>
        <end position="103"/>
    </location>
</feature>
<dbReference type="Pfam" id="PF02517">
    <property type="entry name" value="Rce1-like"/>
    <property type="match status" value="1"/>
</dbReference>
<dbReference type="InterPro" id="IPR003675">
    <property type="entry name" value="Rce1/LyrA-like_dom"/>
</dbReference>
<reference evidence="4 5" key="1">
    <citation type="submission" date="2017-08" db="EMBL/GenBank/DDBJ databases">
        <title>The complete genome sequence of Nocardiopsis gilva YIM 90087.</title>
        <authorList>
            <person name="Yin M."/>
            <person name="Tang S."/>
        </authorList>
    </citation>
    <scope>NUCLEOTIDE SEQUENCE [LARGE SCALE GENOMIC DNA]</scope>
    <source>
        <strain evidence="4 5">YIM 90087</strain>
    </source>
</reference>
<dbReference type="OrthoDB" id="2357478at2"/>
<dbReference type="GO" id="GO:0080120">
    <property type="term" value="P:CAAX-box protein maturation"/>
    <property type="evidence" value="ECO:0007669"/>
    <property type="project" value="UniProtKB-ARBA"/>
</dbReference>
<feature type="transmembrane region" description="Helical" evidence="2">
    <location>
        <begin position="192"/>
        <end position="216"/>
    </location>
</feature>
<evidence type="ECO:0000259" key="3">
    <source>
        <dbReference type="Pfam" id="PF02517"/>
    </source>
</evidence>
<dbReference type="AlphaFoldDB" id="A0A223SE24"/>
<feature type="compositionally biased region" description="Basic residues" evidence="1">
    <location>
        <begin position="257"/>
        <end position="273"/>
    </location>
</feature>
<feature type="compositionally biased region" description="Basic residues" evidence="1">
    <location>
        <begin position="237"/>
        <end position="247"/>
    </location>
</feature>
<proteinExistence type="predicted"/>
<evidence type="ECO:0000313" key="5">
    <source>
        <dbReference type="Proteomes" id="UP000215005"/>
    </source>
</evidence>
<evidence type="ECO:0000313" key="4">
    <source>
        <dbReference type="EMBL" id="ASU86401.1"/>
    </source>
</evidence>
<keyword evidence="5" id="KW-1185">Reference proteome</keyword>
<feature type="transmembrane region" description="Helical" evidence="2">
    <location>
        <begin position="14"/>
        <end position="35"/>
    </location>
</feature>
<name>A0A223SE24_9ACTN</name>
<feature type="region of interest" description="Disordered" evidence="1">
    <location>
        <begin position="38"/>
        <end position="66"/>
    </location>
</feature>
<gene>
    <name evidence="4" type="ORF">CDO52_23520</name>
</gene>
<dbReference type="KEGG" id="ngv:CDO52_23520"/>
<dbReference type="EMBL" id="CP022753">
    <property type="protein sequence ID" value="ASU86401.1"/>
    <property type="molecule type" value="Genomic_DNA"/>
</dbReference>
<feature type="region of interest" description="Disordered" evidence="1">
    <location>
        <begin position="83"/>
        <end position="114"/>
    </location>
</feature>
<feature type="domain" description="CAAX prenyl protease 2/Lysostaphin resistance protein A-like" evidence="3">
    <location>
        <begin position="133"/>
        <end position="218"/>
    </location>
</feature>
<feature type="transmembrane region" description="Helical" evidence="2">
    <location>
        <begin position="151"/>
        <end position="180"/>
    </location>
</feature>
<dbReference type="Proteomes" id="UP000215005">
    <property type="component" value="Chromosome"/>
</dbReference>
<dbReference type="GO" id="GO:0004175">
    <property type="term" value="F:endopeptidase activity"/>
    <property type="evidence" value="ECO:0007669"/>
    <property type="project" value="UniProtKB-ARBA"/>
</dbReference>
<dbReference type="PANTHER" id="PTHR43592">
    <property type="entry name" value="CAAX AMINO TERMINAL PROTEASE"/>
    <property type="match status" value="1"/>
</dbReference>
<organism evidence="4 5">
    <name type="scientific">Nocardiopsis gilva YIM 90087</name>
    <dbReference type="NCBI Taxonomy" id="1235441"/>
    <lineage>
        <taxon>Bacteria</taxon>
        <taxon>Bacillati</taxon>
        <taxon>Actinomycetota</taxon>
        <taxon>Actinomycetes</taxon>
        <taxon>Streptosporangiales</taxon>
        <taxon>Nocardiopsidaceae</taxon>
        <taxon>Nocardiopsis</taxon>
    </lineage>
</organism>
<keyword evidence="2" id="KW-1133">Transmembrane helix</keyword>
<protein>
    <recommendedName>
        <fullName evidence="3">CAAX prenyl protease 2/Lysostaphin resistance protein A-like domain-containing protein</fullName>
    </recommendedName>
</protein>
<accession>A0A223SE24</accession>
<feature type="compositionally biased region" description="Basic residues" evidence="1">
    <location>
        <begin position="39"/>
        <end position="52"/>
    </location>
</feature>
<evidence type="ECO:0000256" key="1">
    <source>
        <dbReference type="SAM" id="MobiDB-lite"/>
    </source>
</evidence>
<sequence>MTLADLGLRAPDQWGPLLAALVGFAVAGAVIWLLGRNRGGGKKGKGHGRRRGPAAPEADEPYGYAPDQGHGYDAPYGIGANAAAGPDAASDHRPEGYPDDPERSGPQLPATPTPGAEVIEALTPHTAAERRLAAALAVTAGVGEELLYRGLFIALGVSFGLPVWAAAIISCVLFAIAHLYQGWWGLVGPGLVGVLFTVVYLGTGSLIIPILLHILIDVRGLLFPGGDRGGHSGGRGAGRRGGRRGRGRSADQGAVRRPARSGGGRRRRGASSR</sequence>
<dbReference type="PANTHER" id="PTHR43592:SF15">
    <property type="entry name" value="CAAX AMINO TERMINAL PROTEASE FAMILY PROTEIN"/>
    <property type="match status" value="1"/>
</dbReference>